<dbReference type="AlphaFoldDB" id="A0A841HSA8"/>
<evidence type="ECO:0000313" key="2">
    <source>
        <dbReference type="EMBL" id="MBB6096177.1"/>
    </source>
</evidence>
<gene>
    <name evidence="2" type="ORF">HNQ60_005099</name>
</gene>
<reference evidence="2 3" key="1">
    <citation type="submission" date="2020-08" db="EMBL/GenBank/DDBJ databases">
        <title>Genomic Encyclopedia of Type Strains, Phase IV (KMG-IV): sequencing the most valuable type-strain genomes for metagenomic binning, comparative biology and taxonomic classification.</title>
        <authorList>
            <person name="Goeker M."/>
        </authorList>
    </citation>
    <scope>NUCLEOTIDE SEQUENCE [LARGE SCALE GENOMIC DNA]</scope>
    <source>
        <strain evidence="2 3">DSM 26723</strain>
    </source>
</reference>
<comment type="caution">
    <text evidence="2">The sequence shown here is derived from an EMBL/GenBank/DDBJ whole genome shotgun (WGS) entry which is preliminary data.</text>
</comment>
<feature type="region of interest" description="Disordered" evidence="1">
    <location>
        <begin position="1"/>
        <end position="26"/>
    </location>
</feature>
<organism evidence="2 3">
    <name type="scientific">Povalibacter uvarum</name>
    <dbReference type="NCBI Taxonomy" id="732238"/>
    <lineage>
        <taxon>Bacteria</taxon>
        <taxon>Pseudomonadati</taxon>
        <taxon>Pseudomonadota</taxon>
        <taxon>Gammaproteobacteria</taxon>
        <taxon>Steroidobacterales</taxon>
        <taxon>Steroidobacteraceae</taxon>
        <taxon>Povalibacter</taxon>
    </lineage>
</organism>
<dbReference type="EMBL" id="JACHHZ010000007">
    <property type="protein sequence ID" value="MBB6096177.1"/>
    <property type="molecule type" value="Genomic_DNA"/>
</dbReference>
<proteinExistence type="predicted"/>
<protein>
    <submittedName>
        <fullName evidence="2">Uncharacterized protein</fullName>
    </submittedName>
</protein>
<keyword evidence="3" id="KW-1185">Reference proteome</keyword>
<dbReference type="Proteomes" id="UP000588068">
    <property type="component" value="Unassembled WGS sequence"/>
</dbReference>
<name>A0A841HSA8_9GAMM</name>
<accession>A0A841HSA8</accession>
<sequence>MSGGGRGDKSSVIPAQVGIHPGSGKMDTRVRGCDEAFLLWVRLQPDVIALAIRGLSA</sequence>
<evidence type="ECO:0000313" key="3">
    <source>
        <dbReference type="Proteomes" id="UP000588068"/>
    </source>
</evidence>
<evidence type="ECO:0000256" key="1">
    <source>
        <dbReference type="SAM" id="MobiDB-lite"/>
    </source>
</evidence>